<feature type="compositionally biased region" description="Basic residues" evidence="4">
    <location>
        <begin position="128"/>
        <end position="146"/>
    </location>
</feature>
<comment type="similarity">
    <text evidence="1">Belongs to the bacterial ribosomal protein bS21 family.</text>
</comment>
<dbReference type="HAMAP" id="MF_00358">
    <property type="entry name" value="Ribosomal_bS21"/>
    <property type="match status" value="1"/>
</dbReference>
<proteinExistence type="inferred from homology"/>
<gene>
    <name evidence="5" type="ORF">CEPIT_LOCUS671</name>
</gene>
<keyword evidence="2" id="KW-0689">Ribosomal protein</keyword>
<dbReference type="PANTHER" id="PTHR21109">
    <property type="entry name" value="MITOCHONDRIAL 28S RIBOSOMAL PROTEIN S21"/>
    <property type="match status" value="1"/>
</dbReference>
<dbReference type="PRINTS" id="PR00976">
    <property type="entry name" value="RIBOSOMALS21"/>
</dbReference>
<evidence type="ECO:0000256" key="4">
    <source>
        <dbReference type="SAM" id="MobiDB-lite"/>
    </source>
</evidence>
<evidence type="ECO:0000256" key="3">
    <source>
        <dbReference type="ARBA" id="ARBA00023274"/>
    </source>
</evidence>
<dbReference type="GO" id="GO:0006412">
    <property type="term" value="P:translation"/>
    <property type="evidence" value="ECO:0007669"/>
    <property type="project" value="InterPro"/>
</dbReference>
<dbReference type="InterPro" id="IPR038380">
    <property type="entry name" value="Ribosomal_bS21_sf"/>
</dbReference>
<evidence type="ECO:0000256" key="1">
    <source>
        <dbReference type="ARBA" id="ARBA00006640"/>
    </source>
</evidence>
<name>A0AAV0C0F5_9ASTE</name>
<dbReference type="NCBIfam" id="TIGR00030">
    <property type="entry name" value="S21p"/>
    <property type="match status" value="1"/>
</dbReference>
<evidence type="ECO:0000313" key="5">
    <source>
        <dbReference type="EMBL" id="CAH9054592.1"/>
    </source>
</evidence>
<sequence>MLSFSSSVSRALRFFSPQNPSYINANSKPANHLSLSSAASLRMPHLSSSHLPAAIEPDHNRRSISSVSLPSLDFQDVHFFKSPCNVEIIVEENEPEESLVGRFRREVIRAGVLQECRYRRFFESNQDKKKRKSRNAARRNRKRRFQPKFQQGVMDRTQEEGGYKSDEDNWVFNDFELPYA</sequence>
<dbReference type="EMBL" id="CAMAPF010000006">
    <property type="protein sequence ID" value="CAH9054592.1"/>
    <property type="molecule type" value="Genomic_DNA"/>
</dbReference>
<feature type="compositionally biased region" description="Basic and acidic residues" evidence="4">
    <location>
        <begin position="156"/>
        <end position="167"/>
    </location>
</feature>
<dbReference type="Gene3D" id="1.20.5.1150">
    <property type="entry name" value="Ribosomal protein S8"/>
    <property type="match status" value="1"/>
</dbReference>
<dbReference type="GO" id="GO:0005840">
    <property type="term" value="C:ribosome"/>
    <property type="evidence" value="ECO:0007669"/>
    <property type="project" value="UniProtKB-KW"/>
</dbReference>
<evidence type="ECO:0008006" key="7">
    <source>
        <dbReference type="Google" id="ProtNLM"/>
    </source>
</evidence>
<dbReference type="AlphaFoldDB" id="A0AAV0C0F5"/>
<dbReference type="GO" id="GO:0003735">
    <property type="term" value="F:structural constituent of ribosome"/>
    <property type="evidence" value="ECO:0007669"/>
    <property type="project" value="InterPro"/>
</dbReference>
<organism evidence="5 6">
    <name type="scientific">Cuscuta epithymum</name>
    <dbReference type="NCBI Taxonomy" id="186058"/>
    <lineage>
        <taxon>Eukaryota</taxon>
        <taxon>Viridiplantae</taxon>
        <taxon>Streptophyta</taxon>
        <taxon>Embryophyta</taxon>
        <taxon>Tracheophyta</taxon>
        <taxon>Spermatophyta</taxon>
        <taxon>Magnoliopsida</taxon>
        <taxon>eudicotyledons</taxon>
        <taxon>Gunneridae</taxon>
        <taxon>Pentapetalae</taxon>
        <taxon>asterids</taxon>
        <taxon>lamiids</taxon>
        <taxon>Solanales</taxon>
        <taxon>Convolvulaceae</taxon>
        <taxon>Cuscuteae</taxon>
        <taxon>Cuscuta</taxon>
        <taxon>Cuscuta subgen. Cuscuta</taxon>
    </lineage>
</organism>
<keyword evidence="3" id="KW-0687">Ribonucleoprotein</keyword>
<reference evidence="5" key="1">
    <citation type="submission" date="2022-07" db="EMBL/GenBank/DDBJ databases">
        <authorList>
            <person name="Macas J."/>
            <person name="Novak P."/>
            <person name="Neumann P."/>
        </authorList>
    </citation>
    <scope>NUCLEOTIDE SEQUENCE</scope>
</reference>
<dbReference type="Pfam" id="PF01165">
    <property type="entry name" value="Ribosomal_S21"/>
    <property type="match status" value="1"/>
</dbReference>
<dbReference type="GO" id="GO:1990904">
    <property type="term" value="C:ribonucleoprotein complex"/>
    <property type="evidence" value="ECO:0007669"/>
    <property type="project" value="UniProtKB-KW"/>
</dbReference>
<accession>A0AAV0C0F5</accession>
<evidence type="ECO:0000313" key="6">
    <source>
        <dbReference type="Proteomes" id="UP001152523"/>
    </source>
</evidence>
<dbReference type="PANTHER" id="PTHR21109:SF17">
    <property type="entry name" value="30S RIBOSOMAL PROTEIN S21, CHLOROPLASTIC"/>
    <property type="match status" value="1"/>
</dbReference>
<evidence type="ECO:0000256" key="2">
    <source>
        <dbReference type="ARBA" id="ARBA00022980"/>
    </source>
</evidence>
<dbReference type="Proteomes" id="UP001152523">
    <property type="component" value="Unassembled WGS sequence"/>
</dbReference>
<protein>
    <recommendedName>
        <fullName evidence="7">Ribosomal protein S21</fullName>
    </recommendedName>
</protein>
<keyword evidence="6" id="KW-1185">Reference proteome</keyword>
<comment type="caution">
    <text evidence="5">The sequence shown here is derived from an EMBL/GenBank/DDBJ whole genome shotgun (WGS) entry which is preliminary data.</text>
</comment>
<dbReference type="InterPro" id="IPR001911">
    <property type="entry name" value="Ribosomal_bS21"/>
</dbReference>
<feature type="region of interest" description="Disordered" evidence="4">
    <location>
        <begin position="126"/>
        <end position="168"/>
    </location>
</feature>